<dbReference type="Proteomes" id="UP001057753">
    <property type="component" value="Unassembled WGS sequence"/>
</dbReference>
<name>A0A9Q4G0Q3_SALAG</name>
<dbReference type="PANTHER" id="PTHR41307:SF1">
    <property type="entry name" value="MEMBRANE PROTEIN"/>
    <property type="match status" value="1"/>
</dbReference>
<organism evidence="3 4">
    <name type="scientific">Salipaludibacillus agaradhaerens</name>
    <name type="common">Bacillus agaradhaerens</name>
    <dbReference type="NCBI Taxonomy" id="76935"/>
    <lineage>
        <taxon>Bacteria</taxon>
        <taxon>Bacillati</taxon>
        <taxon>Bacillota</taxon>
        <taxon>Bacilli</taxon>
        <taxon>Bacillales</taxon>
        <taxon>Bacillaceae</taxon>
    </lineage>
</organism>
<comment type="caution">
    <text evidence="3">The sequence shown here is derived from an EMBL/GenBank/DDBJ whole genome shotgun (WGS) entry which is preliminary data.</text>
</comment>
<dbReference type="SUPFAM" id="SSF158560">
    <property type="entry name" value="BH3980-like"/>
    <property type="match status" value="1"/>
</dbReference>
<keyword evidence="4" id="KW-1185">Reference proteome</keyword>
<dbReference type="AlphaFoldDB" id="A0A9Q4G0Q3"/>
<feature type="transmembrane region" description="Helical" evidence="2">
    <location>
        <begin position="133"/>
        <end position="152"/>
    </location>
</feature>
<dbReference type="RefSeq" id="WP_257822628.1">
    <property type="nucleotide sequence ID" value="NZ_JABXYM010000001.1"/>
</dbReference>
<sequence length="327" mass="37053">MLTKLPVSLHIENKEDIPNQPEATTVGEFEDMIKQIEKTQMLDHMIAFMILTGYKEKRDTMLSTEGKEFLIKLREKLASVGKNNVDINNRIDEMERRLIEAEAHGKSVDDVIGDPQNQLIKDLKSEMTGAIKGIFKVIAMLFILMITFFDYFTAIRGSFQLHLYHIGTIAGTGIILYIIYSIFLYNINSLFIKNKAKYISISLISVLSMIAITTITLIYLNVNQTTISPATPMQNTLILIACIVIFILSCLFFKSTLLLGIILLTSIAPVIATYYPNLRAPLEIHPALIWIPLVIGCIALFSFIIWCAVDDRFKGTFFRKMIDKLSQ</sequence>
<feature type="coiled-coil region" evidence="1">
    <location>
        <begin position="77"/>
        <end position="104"/>
    </location>
</feature>
<proteinExistence type="predicted"/>
<feature type="transmembrane region" description="Helical" evidence="2">
    <location>
        <begin position="287"/>
        <end position="309"/>
    </location>
</feature>
<evidence type="ECO:0000313" key="3">
    <source>
        <dbReference type="EMBL" id="MCR6098267.1"/>
    </source>
</evidence>
<evidence type="ECO:0000313" key="4">
    <source>
        <dbReference type="Proteomes" id="UP001057753"/>
    </source>
</evidence>
<keyword evidence="1" id="KW-0175">Coiled coil</keyword>
<feature type="transmembrane region" description="Helical" evidence="2">
    <location>
        <begin position="257"/>
        <end position="275"/>
    </location>
</feature>
<accession>A0A9Q4G0Q3</accession>
<feature type="transmembrane region" description="Helical" evidence="2">
    <location>
        <begin position="164"/>
        <end position="186"/>
    </location>
</feature>
<dbReference type="EMBL" id="JABXYM010000001">
    <property type="protein sequence ID" value="MCR6098267.1"/>
    <property type="molecule type" value="Genomic_DNA"/>
</dbReference>
<feature type="transmembrane region" description="Helical" evidence="2">
    <location>
        <begin position="198"/>
        <end position="220"/>
    </location>
</feature>
<evidence type="ECO:0000256" key="1">
    <source>
        <dbReference type="SAM" id="Coils"/>
    </source>
</evidence>
<keyword evidence="2" id="KW-0812">Transmembrane</keyword>
<gene>
    <name evidence="3" type="ORF">HXA33_17165</name>
</gene>
<keyword evidence="2" id="KW-1133">Transmembrane helix</keyword>
<dbReference type="PANTHER" id="PTHR41307">
    <property type="entry name" value="MEMBRANE PROTEIN-RELATED"/>
    <property type="match status" value="1"/>
</dbReference>
<protein>
    <submittedName>
        <fullName evidence="3">Uncharacterized protein</fullName>
    </submittedName>
</protein>
<evidence type="ECO:0000256" key="2">
    <source>
        <dbReference type="SAM" id="Phobius"/>
    </source>
</evidence>
<reference evidence="3" key="1">
    <citation type="submission" date="2020-06" db="EMBL/GenBank/DDBJ databases">
        <title>Insight into the genomes of haloalkaliphilic bacilli from Kenyan soda lakes.</title>
        <authorList>
            <person name="Mwirichia R."/>
            <person name="Villamizar G.C."/>
            <person name="Poehlein A."/>
            <person name="Mugweru J."/>
            <person name="Kipnyargis A."/>
            <person name="Kiplimo D."/>
            <person name="Orwa P."/>
            <person name="Daniel R."/>
        </authorList>
    </citation>
    <scope>NUCLEOTIDE SEQUENCE</scope>
    <source>
        <strain evidence="3">B1096_S55</strain>
    </source>
</reference>
<keyword evidence="2" id="KW-0472">Membrane</keyword>
<feature type="transmembrane region" description="Helical" evidence="2">
    <location>
        <begin position="232"/>
        <end position="252"/>
    </location>
</feature>